<evidence type="ECO:0000313" key="3">
    <source>
        <dbReference type="EMBL" id="MFE9603259.1"/>
    </source>
</evidence>
<evidence type="ECO:0000313" key="4">
    <source>
        <dbReference type="Proteomes" id="UP001601303"/>
    </source>
</evidence>
<protein>
    <submittedName>
        <fullName evidence="3">SGNH/GDSL hydrolase family protein</fullName>
    </submittedName>
</protein>
<dbReference type="Gene3D" id="3.40.50.1110">
    <property type="entry name" value="SGNH hydrolase"/>
    <property type="match status" value="1"/>
</dbReference>
<dbReference type="PANTHER" id="PTHR43784">
    <property type="entry name" value="GDSL-LIKE LIPASE/ACYLHYDROLASE, PUTATIVE (AFU_ORTHOLOGUE AFUA_2G00820)-RELATED"/>
    <property type="match status" value="1"/>
</dbReference>
<dbReference type="GO" id="GO:0016787">
    <property type="term" value="F:hydrolase activity"/>
    <property type="evidence" value="ECO:0007669"/>
    <property type="project" value="UniProtKB-KW"/>
</dbReference>
<sequence>MVGAGRIGAALLVLVLGAGVGQGTATAQAPVPGASDTWTGTWEAAPSGTTAAHPGASFRNVVHLSLGGDAVRVRLTNRLGTAPLRLDTVTVALRGTGPDAVPGSMRTATFGGAGTVTIPAGEDLVTDAVPLAVPAAADLLVTVHTPDDSGPATYHRVAGGTNYRTQSGNWAADSDGAAYTTTTTSWYYVTGVDVLDPPAAGSVVAFGDSLTDGNGSTRDANHRWPDRLAERLKALPPYRRLGVLNAGISGNRLLRDDTGPSALARLDADALSRSGVRVLIVMEGINDIKGTPNATDPDAFESAYRTLVTRAHAHGIRVIGGTLTPYGGDGAYTAAREGVRQAVNAFVRAGAGGLFDAVVDFDAAVRDPEQPQRIRPAYDSGDHLHFNDAGMRALADTVDLTTLAPLTPWTP</sequence>
<dbReference type="InterPro" id="IPR053140">
    <property type="entry name" value="GDSL_Rv0518-like"/>
</dbReference>
<feature type="signal peptide" evidence="1">
    <location>
        <begin position="1"/>
        <end position="27"/>
    </location>
</feature>
<keyword evidence="4" id="KW-1185">Reference proteome</keyword>
<dbReference type="RefSeq" id="WP_388111727.1">
    <property type="nucleotide sequence ID" value="NZ_JBIAHM010000012.1"/>
</dbReference>
<dbReference type="CDD" id="cd01830">
    <property type="entry name" value="XynE_like"/>
    <property type="match status" value="1"/>
</dbReference>
<dbReference type="PANTHER" id="PTHR43784:SF2">
    <property type="entry name" value="GDSL-LIKE LIPASE_ACYLHYDROLASE, PUTATIVE (AFU_ORTHOLOGUE AFUA_2G00820)-RELATED"/>
    <property type="match status" value="1"/>
</dbReference>
<name>A0ABW6MAU1_9ACTN</name>
<evidence type="ECO:0000259" key="2">
    <source>
        <dbReference type="Pfam" id="PF13472"/>
    </source>
</evidence>
<dbReference type="Proteomes" id="UP001601303">
    <property type="component" value="Unassembled WGS sequence"/>
</dbReference>
<dbReference type="Pfam" id="PF13472">
    <property type="entry name" value="Lipase_GDSL_2"/>
    <property type="match status" value="1"/>
</dbReference>
<keyword evidence="1" id="KW-0732">Signal</keyword>
<dbReference type="InterPro" id="IPR013830">
    <property type="entry name" value="SGNH_hydro"/>
</dbReference>
<organism evidence="3 4">
    <name type="scientific">Streptomyces hokutonensis</name>
    <dbReference type="NCBI Taxonomy" id="1306990"/>
    <lineage>
        <taxon>Bacteria</taxon>
        <taxon>Bacillati</taxon>
        <taxon>Actinomycetota</taxon>
        <taxon>Actinomycetes</taxon>
        <taxon>Kitasatosporales</taxon>
        <taxon>Streptomycetaceae</taxon>
        <taxon>Streptomyces</taxon>
    </lineage>
</organism>
<keyword evidence="3" id="KW-0378">Hydrolase</keyword>
<dbReference type="InterPro" id="IPR036514">
    <property type="entry name" value="SGNH_hydro_sf"/>
</dbReference>
<comment type="caution">
    <text evidence="3">The sequence shown here is derived from an EMBL/GenBank/DDBJ whole genome shotgun (WGS) entry which is preliminary data.</text>
</comment>
<accession>A0ABW6MAU1</accession>
<feature type="chain" id="PRO_5046283349" evidence="1">
    <location>
        <begin position="28"/>
        <end position="411"/>
    </location>
</feature>
<gene>
    <name evidence="3" type="ORF">ACFYNQ_32430</name>
</gene>
<reference evidence="3 4" key="1">
    <citation type="submission" date="2024-10" db="EMBL/GenBank/DDBJ databases">
        <title>The Natural Products Discovery Center: Release of the First 8490 Sequenced Strains for Exploring Actinobacteria Biosynthetic Diversity.</title>
        <authorList>
            <person name="Kalkreuter E."/>
            <person name="Kautsar S.A."/>
            <person name="Yang D."/>
            <person name="Bader C.D."/>
            <person name="Teijaro C.N."/>
            <person name="Fluegel L."/>
            <person name="Davis C.M."/>
            <person name="Simpson J.R."/>
            <person name="Lauterbach L."/>
            <person name="Steele A.D."/>
            <person name="Gui C."/>
            <person name="Meng S."/>
            <person name="Li G."/>
            <person name="Viehrig K."/>
            <person name="Ye F."/>
            <person name="Su P."/>
            <person name="Kiefer A.F."/>
            <person name="Nichols A."/>
            <person name="Cepeda A.J."/>
            <person name="Yan W."/>
            <person name="Fan B."/>
            <person name="Jiang Y."/>
            <person name="Adhikari A."/>
            <person name="Zheng C.-J."/>
            <person name="Schuster L."/>
            <person name="Cowan T.M."/>
            <person name="Smanski M.J."/>
            <person name="Chevrette M.G."/>
            <person name="De Carvalho L.P.S."/>
            <person name="Shen B."/>
        </authorList>
    </citation>
    <scope>NUCLEOTIDE SEQUENCE [LARGE SCALE GENOMIC DNA]</scope>
    <source>
        <strain evidence="3 4">NPDC006488</strain>
    </source>
</reference>
<dbReference type="EMBL" id="JBIAHM010000012">
    <property type="protein sequence ID" value="MFE9603259.1"/>
    <property type="molecule type" value="Genomic_DNA"/>
</dbReference>
<proteinExistence type="predicted"/>
<feature type="domain" description="SGNH hydrolase-type esterase" evidence="2">
    <location>
        <begin position="205"/>
        <end position="393"/>
    </location>
</feature>
<dbReference type="SUPFAM" id="SSF52266">
    <property type="entry name" value="SGNH hydrolase"/>
    <property type="match status" value="1"/>
</dbReference>
<evidence type="ECO:0000256" key="1">
    <source>
        <dbReference type="SAM" id="SignalP"/>
    </source>
</evidence>